<dbReference type="OrthoDB" id="9784466at2"/>
<keyword evidence="2" id="KW-1185">Reference proteome</keyword>
<organism evidence="1 2">
    <name type="scientific">Novosphingobium kunmingense</name>
    <dbReference type="NCBI Taxonomy" id="1211806"/>
    <lineage>
        <taxon>Bacteria</taxon>
        <taxon>Pseudomonadati</taxon>
        <taxon>Pseudomonadota</taxon>
        <taxon>Alphaproteobacteria</taxon>
        <taxon>Sphingomonadales</taxon>
        <taxon>Sphingomonadaceae</taxon>
        <taxon>Novosphingobium</taxon>
    </lineage>
</organism>
<gene>
    <name evidence="1" type="ORF">B0I00_1413</name>
</gene>
<name>A0A2N0HJR8_9SPHN</name>
<evidence type="ECO:0000313" key="1">
    <source>
        <dbReference type="EMBL" id="PKB19183.1"/>
    </source>
</evidence>
<evidence type="ECO:0000313" key="2">
    <source>
        <dbReference type="Proteomes" id="UP000232587"/>
    </source>
</evidence>
<dbReference type="EMBL" id="PHUF01000003">
    <property type="protein sequence ID" value="PKB19183.1"/>
    <property type="molecule type" value="Genomic_DNA"/>
</dbReference>
<accession>A0A2N0HJR8</accession>
<reference evidence="1 2" key="1">
    <citation type="submission" date="2017-11" db="EMBL/GenBank/DDBJ databases">
        <title>Genomic Encyclopedia of Type Strains, Phase III (KMG-III): the genomes of soil and plant-associated and newly described type strains.</title>
        <authorList>
            <person name="Whitman W."/>
        </authorList>
    </citation>
    <scope>NUCLEOTIDE SEQUENCE [LARGE SCALE GENOMIC DNA]</scope>
    <source>
        <strain evidence="1 2">CGMCC 1.12274</strain>
    </source>
</reference>
<protein>
    <submittedName>
        <fullName evidence="1">Uncharacterized protein</fullName>
    </submittedName>
</protein>
<dbReference type="AlphaFoldDB" id="A0A2N0HJR8"/>
<proteinExistence type="predicted"/>
<dbReference type="RefSeq" id="WP_100866688.1">
    <property type="nucleotide sequence ID" value="NZ_PHUF01000003.1"/>
</dbReference>
<dbReference type="Proteomes" id="UP000232587">
    <property type="component" value="Unassembled WGS sequence"/>
</dbReference>
<comment type="caution">
    <text evidence="1">The sequence shown here is derived from an EMBL/GenBank/DDBJ whole genome shotgun (WGS) entry which is preliminary data.</text>
</comment>
<sequence>MNRYLSAVTLLGGAGLLGIGGEGPAPVNLAPNSQWEVWSGVGFAAQATPDGRSDSAALSASGNSTDAPGRSTLAMASTGALSVGDLVTVSGGRTDACLTIGPMRIVAMVPNRSITLRTYRGCTPGGSAPSSVTMVGVGNRAAIGTGDGPDNWTKSVTMPVWRNEPRGPYAANMPDDVGAMAALGARKDAAAERLIYTPFEGASLAQFAGKKVVFGIHGLHRVRGGSGTWRIYVNDGVSGPRRPCAAAGTSDRYQWLECSFTVPMNPRFLHVGVALEGATGDTYFFANPVLALGGSVGGAGNYQKPRSEILVPKVHISPTGWIDAKVTFPRARVPACGGFSYCFERDFYAETGGRVATTVLKAQGQLEGYNCNDVQVGTGVVRLMAWYDRSDPPSKSGSFLSQAVRCVKSFSTMDFPLNQSVSDPAMTGTGLYMTMLPGDSWDNVSEELDWFVLG</sequence>